<reference evidence="5 6" key="1">
    <citation type="journal article" date="2024" name="bioRxiv">
        <title>Comparative genomics of Cryptococcus and Kwoniella reveals pathogenesis evolution and contrasting karyotype dynamics via intercentromeric recombination or chromosome fusion.</title>
        <authorList>
            <person name="Coelho M.A."/>
            <person name="David-Palma M."/>
            <person name="Shea T."/>
            <person name="Bowers K."/>
            <person name="McGinley-Smith S."/>
            <person name="Mohammad A.W."/>
            <person name="Gnirke A."/>
            <person name="Yurkov A.M."/>
            <person name="Nowrousian M."/>
            <person name="Sun S."/>
            <person name="Cuomo C.A."/>
            <person name="Heitman J."/>
        </authorList>
    </citation>
    <scope>NUCLEOTIDE SEQUENCE [LARGE SCALE GENOMIC DNA]</scope>
    <source>
        <strain evidence="5 6">CBS 13917</strain>
    </source>
</reference>
<dbReference type="InterPro" id="IPR050502">
    <property type="entry name" value="Euk_RNA-bind_prot"/>
</dbReference>
<dbReference type="CDD" id="cd00590">
    <property type="entry name" value="RRM_SF"/>
    <property type="match status" value="1"/>
</dbReference>
<dbReference type="InterPro" id="IPR035979">
    <property type="entry name" value="RBD_domain_sf"/>
</dbReference>
<gene>
    <name evidence="5" type="ORF">IAR55_005168</name>
</gene>
<sequence length="429" mass="46759">MSTNPPAPPLFSSSNIHDEITPPSSISHTPKYEVRLYGLNPAVTTDNLVKFFSAKSRVLGVLLHPQEEINHGLQWAQVWVWSEEEVQKCLELRAHLAPSGITLSRAPSALFPSSQGLLKADSGAQESSIGLRAPSTPSLTRGIRPDLSGLGYRHIDPQGPLPRNLYVMGLPLDLTQNQYKTLFSQYGMVEHSTLLSQLDGMGRRRGFILMSTHREAVDAMQAMNGNWVEERGKISGLDAKYFPSAGAIRDVFAHFGPVARVTVTSTSPFQILIQFEHEVSAVALLNADGLNLGGRPIITRRHPTSTAASSSPPSGRPTFDPFGQDFANRLSNSLKSPSGANHLSADSDPFIPLNWKTDNGVNKQGHDQATTNEDPQSNSGYTSRTNSESTKTSVEADSSTAYDTIGTDLTKQGQDRWRTALTWCEPSCH</sequence>
<dbReference type="GO" id="GO:0005634">
    <property type="term" value="C:nucleus"/>
    <property type="evidence" value="ECO:0007669"/>
    <property type="project" value="TreeGrafter"/>
</dbReference>
<dbReference type="RefSeq" id="XP_066801720.1">
    <property type="nucleotide sequence ID" value="XM_066948261.1"/>
</dbReference>
<dbReference type="PANTHER" id="PTHR48025">
    <property type="entry name" value="OS02G0815200 PROTEIN"/>
    <property type="match status" value="1"/>
</dbReference>
<proteinExistence type="predicted"/>
<protein>
    <recommendedName>
        <fullName evidence="4">RRM domain-containing protein</fullName>
    </recommendedName>
</protein>
<feature type="region of interest" description="Disordered" evidence="3">
    <location>
        <begin position="1"/>
        <end position="24"/>
    </location>
</feature>
<feature type="compositionally biased region" description="Polar residues" evidence="3">
    <location>
        <begin position="329"/>
        <end position="341"/>
    </location>
</feature>
<evidence type="ECO:0000259" key="4">
    <source>
        <dbReference type="PROSITE" id="PS50102"/>
    </source>
</evidence>
<dbReference type="SMART" id="SM00360">
    <property type="entry name" value="RRM"/>
    <property type="match status" value="1"/>
</dbReference>
<comment type="caution">
    <text evidence="5">The sequence shown here is derived from an EMBL/GenBank/DDBJ whole genome shotgun (WGS) entry which is preliminary data.</text>
</comment>
<dbReference type="EMBL" id="JBCAWK010000009">
    <property type="protein sequence ID" value="KAK8849832.1"/>
    <property type="molecule type" value="Genomic_DNA"/>
</dbReference>
<dbReference type="InterPro" id="IPR000504">
    <property type="entry name" value="RRM_dom"/>
</dbReference>
<evidence type="ECO:0000313" key="6">
    <source>
        <dbReference type="Proteomes" id="UP001388673"/>
    </source>
</evidence>
<feature type="compositionally biased region" description="Polar residues" evidence="3">
    <location>
        <begin position="356"/>
        <end position="398"/>
    </location>
</feature>
<dbReference type="Gene3D" id="3.30.70.330">
    <property type="match status" value="1"/>
</dbReference>
<evidence type="ECO:0000313" key="5">
    <source>
        <dbReference type="EMBL" id="KAK8849832.1"/>
    </source>
</evidence>
<feature type="compositionally biased region" description="Low complexity" evidence="3">
    <location>
        <begin position="304"/>
        <end position="313"/>
    </location>
</feature>
<feature type="domain" description="RRM" evidence="4">
    <location>
        <begin position="163"/>
        <end position="233"/>
    </location>
</feature>
<evidence type="ECO:0000256" key="1">
    <source>
        <dbReference type="ARBA" id="ARBA00022884"/>
    </source>
</evidence>
<organism evidence="5 6">
    <name type="scientific">Kwoniella newhampshirensis</name>
    <dbReference type="NCBI Taxonomy" id="1651941"/>
    <lineage>
        <taxon>Eukaryota</taxon>
        <taxon>Fungi</taxon>
        <taxon>Dikarya</taxon>
        <taxon>Basidiomycota</taxon>
        <taxon>Agaricomycotina</taxon>
        <taxon>Tremellomycetes</taxon>
        <taxon>Tremellales</taxon>
        <taxon>Cryptococcaceae</taxon>
        <taxon>Kwoniella</taxon>
    </lineage>
</organism>
<dbReference type="PROSITE" id="PS50102">
    <property type="entry name" value="RRM"/>
    <property type="match status" value="1"/>
</dbReference>
<dbReference type="GO" id="GO:0003729">
    <property type="term" value="F:mRNA binding"/>
    <property type="evidence" value="ECO:0007669"/>
    <property type="project" value="TreeGrafter"/>
</dbReference>
<name>A0AAW0YXA7_9TREE</name>
<dbReference type="PANTHER" id="PTHR48025:SF1">
    <property type="entry name" value="RRM DOMAIN-CONTAINING PROTEIN"/>
    <property type="match status" value="1"/>
</dbReference>
<dbReference type="Proteomes" id="UP001388673">
    <property type="component" value="Unassembled WGS sequence"/>
</dbReference>
<dbReference type="KEGG" id="kne:92182426"/>
<evidence type="ECO:0000256" key="3">
    <source>
        <dbReference type="SAM" id="MobiDB-lite"/>
    </source>
</evidence>
<dbReference type="AlphaFoldDB" id="A0AAW0YXA7"/>
<keyword evidence="6" id="KW-1185">Reference proteome</keyword>
<accession>A0AAW0YXA7</accession>
<dbReference type="GeneID" id="92182426"/>
<dbReference type="SUPFAM" id="SSF54928">
    <property type="entry name" value="RNA-binding domain, RBD"/>
    <property type="match status" value="2"/>
</dbReference>
<feature type="region of interest" description="Disordered" evidence="3">
    <location>
        <begin position="293"/>
        <end position="398"/>
    </location>
</feature>
<dbReference type="InterPro" id="IPR012677">
    <property type="entry name" value="Nucleotide-bd_a/b_plait_sf"/>
</dbReference>
<keyword evidence="1 2" id="KW-0694">RNA-binding</keyword>
<dbReference type="Pfam" id="PF00076">
    <property type="entry name" value="RRM_1"/>
    <property type="match status" value="1"/>
</dbReference>
<evidence type="ECO:0000256" key="2">
    <source>
        <dbReference type="PROSITE-ProRule" id="PRU00176"/>
    </source>
</evidence>